<evidence type="ECO:0000256" key="2">
    <source>
        <dbReference type="SAM" id="MobiDB-lite"/>
    </source>
</evidence>
<comment type="caution">
    <text evidence="3">The sequence shown here is derived from an EMBL/GenBank/DDBJ whole genome shotgun (WGS) entry which is preliminary data.</text>
</comment>
<feature type="compositionally biased region" description="Polar residues" evidence="2">
    <location>
        <begin position="56"/>
        <end position="67"/>
    </location>
</feature>
<evidence type="ECO:0000313" key="4">
    <source>
        <dbReference type="Proteomes" id="UP000789396"/>
    </source>
</evidence>
<feature type="compositionally biased region" description="Polar residues" evidence="2">
    <location>
        <begin position="35"/>
        <end position="47"/>
    </location>
</feature>
<accession>A0A9N8ZKT3</accession>
<name>A0A9N8ZKT3_9GLOM</name>
<keyword evidence="1" id="KW-0175">Coiled coil</keyword>
<proteinExistence type="predicted"/>
<feature type="compositionally biased region" description="Low complexity" evidence="2">
    <location>
        <begin position="78"/>
        <end position="96"/>
    </location>
</feature>
<dbReference type="Proteomes" id="UP000789396">
    <property type="component" value="Unassembled WGS sequence"/>
</dbReference>
<feature type="region of interest" description="Disordered" evidence="2">
    <location>
        <begin position="1"/>
        <end position="161"/>
    </location>
</feature>
<feature type="coiled-coil region" evidence="1">
    <location>
        <begin position="169"/>
        <end position="210"/>
    </location>
</feature>
<dbReference type="AlphaFoldDB" id="A0A9N8ZKT3"/>
<dbReference type="OrthoDB" id="2428093at2759"/>
<feature type="coiled-coil region" evidence="1">
    <location>
        <begin position="239"/>
        <end position="266"/>
    </location>
</feature>
<keyword evidence="4" id="KW-1185">Reference proteome</keyword>
<protein>
    <submittedName>
        <fullName evidence="3">18048_t:CDS:1</fullName>
    </submittedName>
</protein>
<evidence type="ECO:0000256" key="1">
    <source>
        <dbReference type="SAM" id="Coils"/>
    </source>
</evidence>
<feature type="compositionally biased region" description="Polar residues" evidence="2">
    <location>
        <begin position="111"/>
        <end position="159"/>
    </location>
</feature>
<reference evidence="3" key="1">
    <citation type="submission" date="2021-06" db="EMBL/GenBank/DDBJ databases">
        <authorList>
            <person name="Kallberg Y."/>
            <person name="Tangrot J."/>
            <person name="Rosling A."/>
        </authorList>
    </citation>
    <scope>NUCLEOTIDE SEQUENCE</scope>
    <source>
        <strain evidence="3">IN212</strain>
    </source>
</reference>
<organism evidence="3 4">
    <name type="scientific">Racocetra fulgida</name>
    <dbReference type="NCBI Taxonomy" id="60492"/>
    <lineage>
        <taxon>Eukaryota</taxon>
        <taxon>Fungi</taxon>
        <taxon>Fungi incertae sedis</taxon>
        <taxon>Mucoromycota</taxon>
        <taxon>Glomeromycotina</taxon>
        <taxon>Glomeromycetes</taxon>
        <taxon>Diversisporales</taxon>
        <taxon>Gigasporaceae</taxon>
        <taxon>Racocetra</taxon>
    </lineage>
</organism>
<gene>
    <name evidence="3" type="ORF">RFULGI_LOCUS2355</name>
</gene>
<feature type="compositionally biased region" description="Polar residues" evidence="2">
    <location>
        <begin position="564"/>
        <end position="588"/>
    </location>
</feature>
<sequence>MSSDLMDYEMVNKNESEVGTANNDNNGLNNKNESEVVTTSNDNSGLNDNIEGGSGPTNEDNSGNDNANHGLGSENEPTFDPSSTSNPNNPDNISNSAGDPNDKGSSLADDNAQTSQTNTGTMDIDNQNEMTNVQNSENEDVTTNQQPSEPENQNDNAETQEVLEHDKKIASLEAKIVEDDKEIAQAYKNISKLETELEETRKKSQEIFNANHKLHQDNYSKDAHISNLTNEYNKLYSRYNTLLKSLDEVTKKNEELKIEAAHYQSRLGDAKNFKLGDDDPNNSTALTRDIEQLQDKINLYARVKKGVTLNLDAAKAALLKYGCSLDHVANEDSEEKILIKWLLQRNLIEIVTDMMNKYLNNKFRRSDELSRELELIDMTRKMTGLLSEFDKHRDGIDEVTQAAPIKLRQQIYAVLGDRGFADVKDEKKEHPFISYVVNQIDTTMSNFRTFNDDEKKQEIDKLLPSIVREIIKIFFFRLKVQEPEATFRWFKRGDKIDPIQMVGPWDENIDQWFVDICYFPLVGIDLDNENNRKILFQAKVAVYKEKKSGFNKVFNMLIPEGKRAQQSRQQGKQNSSGSPPTTRQNSKSADPDLQGDSKGNLW</sequence>
<feature type="compositionally biased region" description="Low complexity" evidence="2">
    <location>
        <begin position="22"/>
        <end position="31"/>
    </location>
</feature>
<evidence type="ECO:0000313" key="3">
    <source>
        <dbReference type="EMBL" id="CAG8499224.1"/>
    </source>
</evidence>
<dbReference type="EMBL" id="CAJVPZ010001757">
    <property type="protein sequence ID" value="CAG8499224.1"/>
    <property type="molecule type" value="Genomic_DNA"/>
</dbReference>
<feature type="region of interest" description="Disordered" evidence="2">
    <location>
        <begin position="561"/>
        <end position="602"/>
    </location>
</feature>